<protein>
    <submittedName>
        <fullName evidence="1">Uncharacterized protein</fullName>
    </submittedName>
</protein>
<name>A0A0E9UAQ9_ANGAN</name>
<reference evidence="1" key="1">
    <citation type="submission" date="2014-11" db="EMBL/GenBank/DDBJ databases">
        <authorList>
            <person name="Amaro Gonzalez C."/>
        </authorList>
    </citation>
    <scope>NUCLEOTIDE SEQUENCE</scope>
</reference>
<evidence type="ECO:0000313" key="1">
    <source>
        <dbReference type="EMBL" id="JAH62969.1"/>
    </source>
</evidence>
<accession>A0A0E9UAQ9</accession>
<sequence length="48" mass="5299">MVPLEEMCSLVRVSVRLLQRGNCCSGMYRLVKVTRPLGTCLSVGERTG</sequence>
<dbReference type="EMBL" id="GBXM01043632">
    <property type="protein sequence ID" value="JAH64945.1"/>
    <property type="molecule type" value="Transcribed_RNA"/>
</dbReference>
<proteinExistence type="predicted"/>
<dbReference type="EMBL" id="GBXM01045608">
    <property type="protein sequence ID" value="JAH62969.1"/>
    <property type="molecule type" value="Transcribed_RNA"/>
</dbReference>
<reference evidence="1" key="2">
    <citation type="journal article" date="2015" name="Fish Shellfish Immunol.">
        <title>Early steps in the European eel (Anguilla anguilla)-Vibrio vulnificus interaction in the gills: Role of the RtxA13 toxin.</title>
        <authorList>
            <person name="Callol A."/>
            <person name="Pajuelo D."/>
            <person name="Ebbesson L."/>
            <person name="Teles M."/>
            <person name="MacKenzie S."/>
            <person name="Amaro C."/>
        </authorList>
    </citation>
    <scope>NUCLEOTIDE SEQUENCE</scope>
</reference>
<dbReference type="AlphaFoldDB" id="A0A0E9UAQ9"/>
<organism evidence="1">
    <name type="scientific">Anguilla anguilla</name>
    <name type="common">European freshwater eel</name>
    <name type="synonym">Muraena anguilla</name>
    <dbReference type="NCBI Taxonomy" id="7936"/>
    <lineage>
        <taxon>Eukaryota</taxon>
        <taxon>Metazoa</taxon>
        <taxon>Chordata</taxon>
        <taxon>Craniata</taxon>
        <taxon>Vertebrata</taxon>
        <taxon>Euteleostomi</taxon>
        <taxon>Actinopterygii</taxon>
        <taxon>Neopterygii</taxon>
        <taxon>Teleostei</taxon>
        <taxon>Anguilliformes</taxon>
        <taxon>Anguillidae</taxon>
        <taxon>Anguilla</taxon>
    </lineage>
</organism>